<sequence length="166" mass="18647">CGKTLSAWLEENNQRDLHQVKSWFKQIVDAVKYIHQNNIMHPSNILIASDNAVKICDLGIATVIDSGKGASKMSRTLIGTPQYSAPEQQFFYNEKVDIFALGLILIELSLVLTDQQKSAIFSAIRSNAPIIILQDQPKTLDLVSKLTKLDKNNRPRIGDILEHPFF</sequence>
<evidence type="ECO:0000259" key="5">
    <source>
        <dbReference type="PROSITE" id="PS50011"/>
    </source>
</evidence>
<dbReference type="PANTHER" id="PTHR11042:SF91">
    <property type="entry name" value="EUKARYOTIC TRANSLATION INITIATION FACTOR 2-ALPHA KINASE"/>
    <property type="match status" value="1"/>
</dbReference>
<reference evidence="7" key="1">
    <citation type="submission" date="2022-10" db="EMBL/GenBank/DDBJ databases">
        <title>Genome assembly of Pristionchus species.</title>
        <authorList>
            <person name="Yoshida K."/>
            <person name="Sommer R.J."/>
        </authorList>
    </citation>
    <scope>NUCLEOTIDE SEQUENCE [LARGE SCALE GENOMIC DNA]</scope>
    <source>
        <strain evidence="7">RS5460</strain>
    </source>
</reference>
<comment type="caution">
    <text evidence="6">The sequence shown here is derived from an EMBL/GenBank/DDBJ whole genome shotgun (WGS) entry which is preliminary data.</text>
</comment>
<dbReference type="GO" id="GO:0005634">
    <property type="term" value="C:nucleus"/>
    <property type="evidence" value="ECO:0007669"/>
    <property type="project" value="TreeGrafter"/>
</dbReference>
<dbReference type="GO" id="GO:0004694">
    <property type="term" value="F:eukaryotic translation initiation factor 2alpha kinase activity"/>
    <property type="evidence" value="ECO:0007669"/>
    <property type="project" value="TreeGrafter"/>
</dbReference>
<evidence type="ECO:0000256" key="2">
    <source>
        <dbReference type="ARBA" id="ARBA00022741"/>
    </source>
</evidence>
<keyword evidence="1" id="KW-0808">Transferase</keyword>
<organism evidence="6 7">
    <name type="scientific">Pristionchus mayeri</name>
    <dbReference type="NCBI Taxonomy" id="1317129"/>
    <lineage>
        <taxon>Eukaryota</taxon>
        <taxon>Metazoa</taxon>
        <taxon>Ecdysozoa</taxon>
        <taxon>Nematoda</taxon>
        <taxon>Chromadorea</taxon>
        <taxon>Rhabditida</taxon>
        <taxon>Rhabditina</taxon>
        <taxon>Diplogasteromorpha</taxon>
        <taxon>Diplogasteroidea</taxon>
        <taxon>Neodiplogasteridae</taxon>
        <taxon>Pristionchus</taxon>
    </lineage>
</organism>
<feature type="domain" description="Protein kinase" evidence="5">
    <location>
        <begin position="1"/>
        <end position="166"/>
    </location>
</feature>
<dbReference type="InterPro" id="IPR011009">
    <property type="entry name" value="Kinase-like_dom_sf"/>
</dbReference>
<keyword evidence="4" id="KW-0067">ATP-binding</keyword>
<dbReference type="GO" id="GO:0005737">
    <property type="term" value="C:cytoplasm"/>
    <property type="evidence" value="ECO:0007669"/>
    <property type="project" value="TreeGrafter"/>
</dbReference>
<dbReference type="EMBL" id="BTRK01000002">
    <property type="protein sequence ID" value="GMR38647.1"/>
    <property type="molecule type" value="Genomic_DNA"/>
</dbReference>
<dbReference type="PANTHER" id="PTHR11042">
    <property type="entry name" value="EUKARYOTIC TRANSLATION INITIATION FACTOR 2-ALPHA KINASE EIF2-ALPHA KINASE -RELATED"/>
    <property type="match status" value="1"/>
</dbReference>
<dbReference type="PROSITE" id="PS50011">
    <property type="entry name" value="PROTEIN_KINASE_DOM"/>
    <property type="match status" value="1"/>
</dbReference>
<feature type="non-terminal residue" evidence="6">
    <location>
        <position position="1"/>
    </location>
</feature>
<dbReference type="SMART" id="SM00220">
    <property type="entry name" value="S_TKc"/>
    <property type="match status" value="1"/>
</dbReference>
<dbReference type="InterPro" id="IPR000719">
    <property type="entry name" value="Prot_kinase_dom"/>
</dbReference>
<evidence type="ECO:0000256" key="4">
    <source>
        <dbReference type="ARBA" id="ARBA00022840"/>
    </source>
</evidence>
<gene>
    <name evidence="6" type="ORF">PMAYCL1PPCAC_08842</name>
</gene>
<keyword evidence="2" id="KW-0547">Nucleotide-binding</keyword>
<evidence type="ECO:0000256" key="3">
    <source>
        <dbReference type="ARBA" id="ARBA00022777"/>
    </source>
</evidence>
<name>A0AAN4ZCG6_9BILA</name>
<accession>A0AAN4ZCG6</accession>
<dbReference type="Gene3D" id="1.10.510.10">
    <property type="entry name" value="Transferase(Phosphotransferase) domain 1"/>
    <property type="match status" value="1"/>
</dbReference>
<dbReference type="GO" id="GO:0005524">
    <property type="term" value="F:ATP binding"/>
    <property type="evidence" value="ECO:0007669"/>
    <property type="project" value="UniProtKB-KW"/>
</dbReference>
<keyword evidence="3" id="KW-0418">Kinase</keyword>
<dbReference type="InterPro" id="IPR050339">
    <property type="entry name" value="CC_SR_Kinase"/>
</dbReference>
<evidence type="ECO:0000256" key="1">
    <source>
        <dbReference type="ARBA" id="ARBA00022679"/>
    </source>
</evidence>
<dbReference type="Proteomes" id="UP001328107">
    <property type="component" value="Unassembled WGS sequence"/>
</dbReference>
<evidence type="ECO:0000313" key="6">
    <source>
        <dbReference type="EMBL" id="GMR38647.1"/>
    </source>
</evidence>
<dbReference type="Pfam" id="PF00069">
    <property type="entry name" value="Pkinase"/>
    <property type="match status" value="1"/>
</dbReference>
<dbReference type="SUPFAM" id="SSF56112">
    <property type="entry name" value="Protein kinase-like (PK-like)"/>
    <property type="match status" value="1"/>
</dbReference>
<dbReference type="AlphaFoldDB" id="A0AAN4ZCG6"/>
<keyword evidence="7" id="KW-1185">Reference proteome</keyword>
<protein>
    <recommendedName>
        <fullName evidence="5">Protein kinase domain-containing protein</fullName>
    </recommendedName>
</protein>
<proteinExistence type="predicted"/>
<evidence type="ECO:0000313" key="7">
    <source>
        <dbReference type="Proteomes" id="UP001328107"/>
    </source>
</evidence>
<feature type="non-terminal residue" evidence="6">
    <location>
        <position position="166"/>
    </location>
</feature>